<name>A0ACB0J5Y9_TRIPR</name>
<protein>
    <submittedName>
        <fullName evidence="1">Uncharacterized protein</fullName>
    </submittedName>
</protein>
<comment type="caution">
    <text evidence="1">The sequence shown here is derived from an EMBL/GenBank/DDBJ whole genome shotgun (WGS) entry which is preliminary data.</text>
</comment>
<evidence type="ECO:0000313" key="2">
    <source>
        <dbReference type="Proteomes" id="UP001177021"/>
    </source>
</evidence>
<organism evidence="1 2">
    <name type="scientific">Trifolium pratense</name>
    <name type="common">Red clover</name>
    <dbReference type="NCBI Taxonomy" id="57577"/>
    <lineage>
        <taxon>Eukaryota</taxon>
        <taxon>Viridiplantae</taxon>
        <taxon>Streptophyta</taxon>
        <taxon>Embryophyta</taxon>
        <taxon>Tracheophyta</taxon>
        <taxon>Spermatophyta</taxon>
        <taxon>Magnoliopsida</taxon>
        <taxon>eudicotyledons</taxon>
        <taxon>Gunneridae</taxon>
        <taxon>Pentapetalae</taxon>
        <taxon>rosids</taxon>
        <taxon>fabids</taxon>
        <taxon>Fabales</taxon>
        <taxon>Fabaceae</taxon>
        <taxon>Papilionoideae</taxon>
        <taxon>50 kb inversion clade</taxon>
        <taxon>NPAAA clade</taxon>
        <taxon>Hologalegina</taxon>
        <taxon>IRL clade</taxon>
        <taxon>Trifolieae</taxon>
        <taxon>Trifolium</taxon>
    </lineage>
</organism>
<sequence>MPLSMAVATNWSELPKDLLDQIWERLDNEIDLIRFRSICSHWRSSSIPNRHSIVIVKFPLPKNILPDLNIKTSFCHLSKRKTFLIKPPPQQTLARPWLMRITQISRGKNKLIHPLFSYDSPSTNFHLPQLIDFNKLSVLHLVTDFILDDEFCSKFDLDLPKKVISVEKQSLVLGVSQNSVLFRSRNQRWRKILNFSTTDGDICVFKERFYAVDRFGTTFMVRPDSSVELVAELDDFGGNRKLFVESEGELLLVDMHMHESSRLRIEVFELCEKEKKWIKLKNLARKVLFLGHGCSFSASTLDLGVSKGNCVIFIDDAFLSFMDLHGGKCVFHLDQGRLSPMSHYPEYFDLFWPPPDWIFKS</sequence>
<accession>A0ACB0J5Y9</accession>
<keyword evidence="2" id="KW-1185">Reference proteome</keyword>
<proteinExistence type="predicted"/>
<evidence type="ECO:0000313" key="1">
    <source>
        <dbReference type="EMBL" id="CAJ2639132.1"/>
    </source>
</evidence>
<reference evidence="1" key="1">
    <citation type="submission" date="2023-10" db="EMBL/GenBank/DDBJ databases">
        <authorList>
            <person name="Rodriguez Cubillos JULIANA M."/>
            <person name="De Vega J."/>
        </authorList>
    </citation>
    <scope>NUCLEOTIDE SEQUENCE</scope>
</reference>
<gene>
    <name evidence="1" type="ORF">MILVUS5_LOCUS9210</name>
</gene>
<dbReference type="EMBL" id="CASHSV030000024">
    <property type="protein sequence ID" value="CAJ2639132.1"/>
    <property type="molecule type" value="Genomic_DNA"/>
</dbReference>
<dbReference type="Proteomes" id="UP001177021">
    <property type="component" value="Unassembled WGS sequence"/>
</dbReference>